<reference evidence="5 6" key="1">
    <citation type="submission" date="2023-01" db="EMBL/GenBank/DDBJ databases">
        <authorList>
            <person name="Kreplak J."/>
        </authorList>
    </citation>
    <scope>NUCLEOTIDE SEQUENCE [LARGE SCALE GENOMIC DNA]</scope>
</reference>
<evidence type="ECO:0000256" key="2">
    <source>
        <dbReference type="ARBA" id="ARBA00022448"/>
    </source>
</evidence>
<evidence type="ECO:0000256" key="1">
    <source>
        <dbReference type="ARBA" id="ARBA00004308"/>
    </source>
</evidence>
<evidence type="ECO:0000256" key="3">
    <source>
        <dbReference type="SAM" id="MobiDB-lite"/>
    </source>
</evidence>
<dbReference type="SUPFAM" id="SSF81665">
    <property type="entry name" value="Calcium ATPase, transmembrane domain M"/>
    <property type="match status" value="1"/>
</dbReference>
<dbReference type="GO" id="GO:0005886">
    <property type="term" value="C:plasma membrane"/>
    <property type="evidence" value="ECO:0007669"/>
    <property type="project" value="TreeGrafter"/>
</dbReference>
<evidence type="ECO:0000259" key="4">
    <source>
        <dbReference type="Pfam" id="PF16209"/>
    </source>
</evidence>
<organism evidence="5 6">
    <name type="scientific">Vicia faba</name>
    <name type="common">Broad bean</name>
    <name type="synonym">Faba vulgaris</name>
    <dbReference type="NCBI Taxonomy" id="3906"/>
    <lineage>
        <taxon>Eukaryota</taxon>
        <taxon>Viridiplantae</taxon>
        <taxon>Streptophyta</taxon>
        <taxon>Embryophyta</taxon>
        <taxon>Tracheophyta</taxon>
        <taxon>Spermatophyta</taxon>
        <taxon>Magnoliopsida</taxon>
        <taxon>eudicotyledons</taxon>
        <taxon>Gunneridae</taxon>
        <taxon>Pentapetalae</taxon>
        <taxon>rosids</taxon>
        <taxon>fabids</taxon>
        <taxon>Fabales</taxon>
        <taxon>Fabaceae</taxon>
        <taxon>Papilionoideae</taxon>
        <taxon>50 kb inversion clade</taxon>
        <taxon>NPAAA clade</taxon>
        <taxon>Hologalegina</taxon>
        <taxon>IRL clade</taxon>
        <taxon>Fabeae</taxon>
        <taxon>Vicia</taxon>
    </lineage>
</organism>
<name>A0AAV1B2T9_VICFA</name>
<dbReference type="EMBL" id="OX451741">
    <property type="protein sequence ID" value="CAI8617090.1"/>
    <property type="molecule type" value="Genomic_DNA"/>
</dbReference>
<feature type="compositionally biased region" description="Basic and acidic residues" evidence="3">
    <location>
        <begin position="227"/>
        <end position="241"/>
    </location>
</feature>
<keyword evidence="2" id="KW-0813">Transport</keyword>
<accession>A0AAV1B2T9</accession>
<feature type="compositionally biased region" description="Acidic residues" evidence="3">
    <location>
        <begin position="242"/>
        <end position="261"/>
    </location>
</feature>
<dbReference type="GO" id="GO:0000139">
    <property type="term" value="C:Golgi membrane"/>
    <property type="evidence" value="ECO:0007669"/>
    <property type="project" value="GOC"/>
</dbReference>
<gene>
    <name evidence="5" type="ORF">VFH_VI059600</name>
</gene>
<dbReference type="AlphaFoldDB" id="A0AAV1B2T9"/>
<feature type="region of interest" description="Disordered" evidence="3">
    <location>
        <begin position="222"/>
        <end position="261"/>
    </location>
</feature>
<dbReference type="Proteomes" id="UP001157006">
    <property type="component" value="Chromosome 6"/>
</dbReference>
<dbReference type="InterPro" id="IPR032631">
    <property type="entry name" value="P-type_ATPase_N"/>
</dbReference>
<proteinExistence type="predicted"/>
<keyword evidence="6" id="KW-1185">Reference proteome</keyword>
<dbReference type="PANTHER" id="PTHR24092:SF180">
    <property type="entry name" value="PHOSPHOLIPID-TRANSPORTING ATPASE DNF1-RELATED"/>
    <property type="match status" value="1"/>
</dbReference>
<protein>
    <recommendedName>
        <fullName evidence="4">P-type ATPase N-terminal domain-containing protein</fullName>
    </recommendedName>
</protein>
<sequence>MLQYDYSDRNMSCVSLTVSIGLKTIGLEKSLYMFLSQCNAQQNNRFYFLPINVGPFIDKEMLIVGVVDVYGLPDPYGHLVSQVDSTSYQKQKQWISFHGNSISTTKYNFFTFLPKGLFEQFRRVANLYFLTISILSTTPISPVSPITNVLPLSLVLLVSLIKEAFEDWKRFQNDMSINNNVIYVLQDHKWAPMPWKKLQVGDIIKQCINEDVEKDDINDEIQEDDINDKIQEDDLNDKIQEDDVDDEFQEDDIDLDDEFQEEDIDGEFQEDDVDEEFMEDDISNEFQEDDLDALLLEDKLE</sequence>
<dbReference type="GO" id="GO:0140326">
    <property type="term" value="F:ATPase-coupled intramembrane lipid transporter activity"/>
    <property type="evidence" value="ECO:0007669"/>
    <property type="project" value="TreeGrafter"/>
</dbReference>
<evidence type="ECO:0000313" key="6">
    <source>
        <dbReference type="Proteomes" id="UP001157006"/>
    </source>
</evidence>
<dbReference type="GO" id="GO:0048194">
    <property type="term" value="P:Golgi vesicle budding"/>
    <property type="evidence" value="ECO:0007669"/>
    <property type="project" value="TreeGrafter"/>
</dbReference>
<dbReference type="PANTHER" id="PTHR24092">
    <property type="entry name" value="PROBABLE PHOSPHOLIPID-TRANSPORTING ATPASE"/>
    <property type="match status" value="1"/>
</dbReference>
<dbReference type="Pfam" id="PF16209">
    <property type="entry name" value="PhoLip_ATPase_N"/>
    <property type="match status" value="1"/>
</dbReference>
<dbReference type="InterPro" id="IPR023298">
    <property type="entry name" value="ATPase_P-typ_TM_dom_sf"/>
</dbReference>
<evidence type="ECO:0000313" key="5">
    <source>
        <dbReference type="EMBL" id="CAI8617090.1"/>
    </source>
</evidence>
<feature type="domain" description="P-type ATPase N-terminal" evidence="4">
    <location>
        <begin position="90"/>
        <end position="148"/>
    </location>
</feature>
<dbReference type="GO" id="GO:0045332">
    <property type="term" value="P:phospholipid translocation"/>
    <property type="evidence" value="ECO:0007669"/>
    <property type="project" value="TreeGrafter"/>
</dbReference>
<comment type="subcellular location">
    <subcellularLocation>
        <location evidence="1">Endomembrane system</location>
    </subcellularLocation>
</comment>
<dbReference type="GO" id="GO:0005802">
    <property type="term" value="C:trans-Golgi network"/>
    <property type="evidence" value="ECO:0007669"/>
    <property type="project" value="TreeGrafter"/>
</dbReference>